<evidence type="ECO:0000313" key="3">
    <source>
        <dbReference type="Proteomes" id="UP000054144"/>
    </source>
</evidence>
<accession>A0A0D7A5Q1</accession>
<proteinExistence type="predicted"/>
<organism evidence="2 3">
    <name type="scientific">Fistulina hepatica ATCC 64428</name>
    <dbReference type="NCBI Taxonomy" id="1128425"/>
    <lineage>
        <taxon>Eukaryota</taxon>
        <taxon>Fungi</taxon>
        <taxon>Dikarya</taxon>
        <taxon>Basidiomycota</taxon>
        <taxon>Agaricomycotina</taxon>
        <taxon>Agaricomycetes</taxon>
        <taxon>Agaricomycetidae</taxon>
        <taxon>Agaricales</taxon>
        <taxon>Fistulinaceae</taxon>
        <taxon>Fistulina</taxon>
    </lineage>
</organism>
<feature type="region of interest" description="Disordered" evidence="1">
    <location>
        <begin position="31"/>
        <end position="53"/>
    </location>
</feature>
<evidence type="ECO:0000313" key="2">
    <source>
        <dbReference type="EMBL" id="KIY46050.1"/>
    </source>
</evidence>
<dbReference type="AlphaFoldDB" id="A0A0D7A5Q1"/>
<reference evidence="2 3" key="1">
    <citation type="journal article" date="2015" name="Fungal Genet. Biol.">
        <title>Evolution of novel wood decay mechanisms in Agaricales revealed by the genome sequences of Fistulina hepatica and Cylindrobasidium torrendii.</title>
        <authorList>
            <person name="Floudas D."/>
            <person name="Held B.W."/>
            <person name="Riley R."/>
            <person name="Nagy L.G."/>
            <person name="Koehler G."/>
            <person name="Ransdell A.S."/>
            <person name="Younus H."/>
            <person name="Chow J."/>
            <person name="Chiniquy J."/>
            <person name="Lipzen A."/>
            <person name="Tritt A."/>
            <person name="Sun H."/>
            <person name="Haridas S."/>
            <person name="LaButti K."/>
            <person name="Ohm R.A."/>
            <person name="Kues U."/>
            <person name="Blanchette R.A."/>
            <person name="Grigoriev I.V."/>
            <person name="Minto R.E."/>
            <person name="Hibbett D.S."/>
        </authorList>
    </citation>
    <scope>NUCLEOTIDE SEQUENCE [LARGE SCALE GENOMIC DNA]</scope>
    <source>
        <strain evidence="2 3">ATCC 64428</strain>
    </source>
</reference>
<dbReference type="Proteomes" id="UP000054144">
    <property type="component" value="Unassembled WGS sequence"/>
</dbReference>
<protein>
    <submittedName>
        <fullName evidence="2">Uncharacterized protein</fullName>
    </submittedName>
</protein>
<keyword evidence="3" id="KW-1185">Reference proteome</keyword>
<dbReference type="EMBL" id="KN882043">
    <property type="protein sequence ID" value="KIY46050.1"/>
    <property type="molecule type" value="Genomic_DNA"/>
</dbReference>
<evidence type="ECO:0000256" key="1">
    <source>
        <dbReference type="SAM" id="MobiDB-lite"/>
    </source>
</evidence>
<sequence>MSTISSPPSTNAPSLSTVSFTSSGTRFDPSIDVLNGKVPDTQSSMETSPIPRMNDPDMVDIEDVASFVATSQYSQRRLSLTSILLSDDLAEVIFDQIKRLVLRGFDVDQALIALYFFFKLHHPDVIDIPACTLDALGAYAVQLYRISMFFALQAHGFHHHSPTIFKKEEMLLETKYSRIVTTILDNVIFIPPSVLAKWYEDLSVLSPRDSYATDHLRWLLATSTVVPAASNDINKAWRMRPEHAVLAHGLSRDHPLRFSVDVYAHVLAWSESRDHAWRISAWVDDFNAYAALEVFSSTENTMPGTPPSEVSPIDLIDLKGIWEAFPNVEHADAQQQRGGWHQLLECLPNNFSWRLHIN</sequence>
<name>A0A0D7A5Q1_9AGAR</name>
<gene>
    <name evidence="2" type="ORF">FISHEDRAFT_60542</name>
</gene>